<sequence length="147" mass="16517">MKHSPERLVLANYPWAQTMETRYGDQDPNRHLNNVAISRFFEEARVRFNWHLLTAGPPLDRPRYLVAHVGIDYLGEGHYPGAVTLGYGVIHIGTSSFRAAKAMFQHDKCIALCESVLVHRGEAGPAPLPQALHDRLLAFRFPTGDSQ</sequence>
<keyword evidence="2" id="KW-1185">Reference proteome</keyword>
<evidence type="ECO:0000313" key="1">
    <source>
        <dbReference type="EMBL" id="MBB6227565.1"/>
    </source>
</evidence>
<dbReference type="Proteomes" id="UP000538147">
    <property type="component" value="Unassembled WGS sequence"/>
</dbReference>
<dbReference type="Pfam" id="PF13279">
    <property type="entry name" value="4HBT_2"/>
    <property type="match status" value="1"/>
</dbReference>
<proteinExistence type="predicted"/>
<name>A0A841LCM5_9SPHN</name>
<dbReference type="Gene3D" id="3.10.129.10">
    <property type="entry name" value="Hotdog Thioesterase"/>
    <property type="match status" value="1"/>
</dbReference>
<dbReference type="RefSeq" id="WP_184198373.1">
    <property type="nucleotide sequence ID" value="NZ_JACIIV010000011.1"/>
</dbReference>
<dbReference type="SUPFAM" id="SSF54637">
    <property type="entry name" value="Thioesterase/thiol ester dehydrase-isomerase"/>
    <property type="match status" value="1"/>
</dbReference>
<dbReference type="EC" id="3.1.2.-" evidence="1"/>
<organism evidence="1 2">
    <name type="scientific">Polymorphobacter multimanifer</name>
    <dbReference type="NCBI Taxonomy" id="1070431"/>
    <lineage>
        <taxon>Bacteria</taxon>
        <taxon>Pseudomonadati</taxon>
        <taxon>Pseudomonadota</taxon>
        <taxon>Alphaproteobacteria</taxon>
        <taxon>Sphingomonadales</taxon>
        <taxon>Sphingosinicellaceae</taxon>
        <taxon>Polymorphobacter</taxon>
    </lineage>
</organism>
<evidence type="ECO:0000313" key="2">
    <source>
        <dbReference type="Proteomes" id="UP000538147"/>
    </source>
</evidence>
<dbReference type="AlphaFoldDB" id="A0A841LCM5"/>
<dbReference type="GO" id="GO:0016787">
    <property type="term" value="F:hydrolase activity"/>
    <property type="evidence" value="ECO:0007669"/>
    <property type="project" value="UniProtKB-KW"/>
</dbReference>
<accession>A0A841LCM5</accession>
<dbReference type="InterPro" id="IPR029069">
    <property type="entry name" value="HotDog_dom_sf"/>
</dbReference>
<reference evidence="1 2" key="1">
    <citation type="submission" date="2020-08" db="EMBL/GenBank/DDBJ databases">
        <title>Genomic Encyclopedia of Type Strains, Phase IV (KMG-IV): sequencing the most valuable type-strain genomes for metagenomic binning, comparative biology and taxonomic classification.</title>
        <authorList>
            <person name="Goeker M."/>
        </authorList>
    </citation>
    <scope>NUCLEOTIDE SEQUENCE [LARGE SCALE GENOMIC DNA]</scope>
    <source>
        <strain evidence="1 2">DSM 102189</strain>
    </source>
</reference>
<protein>
    <submittedName>
        <fullName evidence="1">Acyl-CoA thioester hydrolase</fullName>
        <ecNumber evidence="1">3.1.2.-</ecNumber>
    </submittedName>
</protein>
<gene>
    <name evidence="1" type="ORF">FHS79_001734</name>
</gene>
<keyword evidence="1" id="KW-0378">Hydrolase</keyword>
<dbReference type="CDD" id="cd00586">
    <property type="entry name" value="4HBT"/>
    <property type="match status" value="1"/>
</dbReference>
<comment type="caution">
    <text evidence="1">The sequence shown here is derived from an EMBL/GenBank/DDBJ whole genome shotgun (WGS) entry which is preliminary data.</text>
</comment>
<dbReference type="EMBL" id="JACIIV010000011">
    <property type="protein sequence ID" value="MBB6227565.1"/>
    <property type="molecule type" value="Genomic_DNA"/>
</dbReference>